<name>A0AAW0QEJ7_9PEZI</name>
<feature type="compositionally biased region" description="Low complexity" evidence="2">
    <location>
        <begin position="556"/>
        <end position="577"/>
    </location>
</feature>
<feature type="compositionally biased region" description="Basic and acidic residues" evidence="2">
    <location>
        <begin position="499"/>
        <end position="511"/>
    </location>
</feature>
<keyword evidence="1" id="KW-0175">Coiled coil</keyword>
<feature type="coiled-coil region" evidence="1">
    <location>
        <begin position="118"/>
        <end position="170"/>
    </location>
</feature>
<feature type="region of interest" description="Disordered" evidence="2">
    <location>
        <begin position="16"/>
        <end position="41"/>
    </location>
</feature>
<feature type="compositionally biased region" description="Basic and acidic residues" evidence="2">
    <location>
        <begin position="602"/>
        <end position="615"/>
    </location>
</feature>
<reference evidence="3 4" key="1">
    <citation type="submission" date="2023-01" db="EMBL/GenBank/DDBJ databases">
        <title>Analysis of 21 Apiospora genomes using comparative genomics revels a genus with tremendous synthesis potential of carbohydrate active enzymes and secondary metabolites.</title>
        <authorList>
            <person name="Sorensen T."/>
        </authorList>
    </citation>
    <scope>NUCLEOTIDE SEQUENCE [LARGE SCALE GENOMIC DNA]</scope>
    <source>
        <strain evidence="3 4">CBS 117206</strain>
    </source>
</reference>
<feature type="region of interest" description="Disordered" evidence="2">
    <location>
        <begin position="280"/>
        <end position="403"/>
    </location>
</feature>
<accession>A0AAW0QEJ7</accession>
<evidence type="ECO:0000256" key="1">
    <source>
        <dbReference type="SAM" id="Coils"/>
    </source>
</evidence>
<dbReference type="Proteomes" id="UP001392437">
    <property type="component" value="Unassembled WGS sequence"/>
</dbReference>
<feature type="compositionally biased region" description="Polar residues" evidence="2">
    <location>
        <begin position="540"/>
        <end position="549"/>
    </location>
</feature>
<keyword evidence="4" id="KW-1185">Reference proteome</keyword>
<proteinExistence type="predicted"/>
<dbReference type="EMBL" id="JAQQWP010000009">
    <property type="protein sequence ID" value="KAK8101162.1"/>
    <property type="molecule type" value="Genomic_DNA"/>
</dbReference>
<organism evidence="3 4">
    <name type="scientific">Apiospora kogelbergensis</name>
    <dbReference type="NCBI Taxonomy" id="1337665"/>
    <lineage>
        <taxon>Eukaryota</taxon>
        <taxon>Fungi</taxon>
        <taxon>Dikarya</taxon>
        <taxon>Ascomycota</taxon>
        <taxon>Pezizomycotina</taxon>
        <taxon>Sordariomycetes</taxon>
        <taxon>Xylariomycetidae</taxon>
        <taxon>Amphisphaeriales</taxon>
        <taxon>Apiosporaceae</taxon>
        <taxon>Apiospora</taxon>
    </lineage>
</organism>
<feature type="compositionally biased region" description="Low complexity" evidence="2">
    <location>
        <begin position="325"/>
        <end position="334"/>
    </location>
</feature>
<sequence length="615" mass="67316">MADLGNWLRFVPRARTPVTPRSPVSSERFSVHDAEDQRRPCPAHMSSYLSLATHASQSPEPQDPTSPNLAIKEQDKVWYNPSLDQIVEALQVSIMTNGNLAQLPVHLNSYVLRLIEGYSNCQEDLRAKNAALEEVKRMREAAFEDFTVLAEEFRNREGQYKSEIRRLELLLAQKNGLETVTLARTNSTLDRSQPDARNFVSRLQKRRSEAAAREAEARAAASQPAVSFWHGHSLSTETEIMRVLDQCESVEATGHSDGETSSRYVSDILNTESDAKISEKFRRSDVARAGAPRRQPRMRTGYAALEPGNADPKYLHTTSPEQSKPGTGSPTGSSGPTGGVIPEATEAVQGARDEKPSAKTSARIDGNESGESNPSQRADYENSFRTAMSRYNGSSTPETKNDRMCNVARESRFSFAEGDDAFTTGAVDADTFQPCKNQSETDSTKRSDDDGLTDTATRAYEHVRQSQATPTQVSSRLSPVSAWRTTSLGSKENTSGAVEDARRPSRPHLEGRPLTWSRSPKVLARTPARTAEDVFAGNRSHGSAGSFNTVIRADSSRSSQSIGSLSLTGDSDLSQGSPSRPQRVPGPQRRMSAQIAASLAVARDKSRQSSHTERA</sequence>
<feature type="compositionally biased region" description="Polar residues" evidence="2">
    <location>
        <begin position="383"/>
        <end position="398"/>
    </location>
</feature>
<evidence type="ECO:0000313" key="3">
    <source>
        <dbReference type="EMBL" id="KAK8101162.1"/>
    </source>
</evidence>
<protein>
    <submittedName>
        <fullName evidence="3">Uncharacterized protein</fullName>
    </submittedName>
</protein>
<dbReference type="AlphaFoldDB" id="A0AAW0QEJ7"/>
<feature type="compositionally biased region" description="Polar residues" evidence="2">
    <location>
        <begin position="465"/>
        <end position="496"/>
    </location>
</feature>
<comment type="caution">
    <text evidence="3">The sequence shown here is derived from an EMBL/GenBank/DDBJ whole genome shotgun (WGS) entry which is preliminary data.</text>
</comment>
<evidence type="ECO:0000313" key="4">
    <source>
        <dbReference type="Proteomes" id="UP001392437"/>
    </source>
</evidence>
<gene>
    <name evidence="3" type="ORF">PG999_011536</name>
</gene>
<evidence type="ECO:0000256" key="2">
    <source>
        <dbReference type="SAM" id="MobiDB-lite"/>
    </source>
</evidence>
<feature type="region of interest" description="Disordered" evidence="2">
    <location>
        <begin position="424"/>
        <end position="615"/>
    </location>
</feature>
<feature type="compositionally biased region" description="Basic and acidic residues" evidence="2">
    <location>
        <begin position="29"/>
        <end position="39"/>
    </location>
</feature>